<evidence type="ECO:0000256" key="10">
    <source>
        <dbReference type="SAM" id="Phobius"/>
    </source>
</evidence>
<keyword evidence="6 10" id="KW-1133">Transmembrane helix</keyword>
<evidence type="ECO:0000313" key="12">
    <source>
        <dbReference type="EMBL" id="UJO20931.1"/>
    </source>
</evidence>
<evidence type="ECO:0000256" key="5">
    <source>
        <dbReference type="ARBA" id="ARBA00022692"/>
    </source>
</evidence>
<dbReference type="KEGG" id="ffu:CLAFUR5_11415"/>
<evidence type="ECO:0000256" key="8">
    <source>
        <dbReference type="ARBA" id="ARBA00023180"/>
    </source>
</evidence>
<feature type="transmembrane region" description="Helical" evidence="10">
    <location>
        <begin position="245"/>
        <end position="267"/>
    </location>
</feature>
<dbReference type="InterPro" id="IPR011701">
    <property type="entry name" value="MFS"/>
</dbReference>
<dbReference type="PROSITE" id="PS50850">
    <property type="entry name" value="MFS"/>
    <property type="match status" value="1"/>
</dbReference>
<name>A0A9Q8PEA9_PASFU</name>
<feature type="transmembrane region" description="Helical" evidence="10">
    <location>
        <begin position="119"/>
        <end position="144"/>
    </location>
</feature>
<dbReference type="GeneID" id="71991293"/>
<evidence type="ECO:0000256" key="6">
    <source>
        <dbReference type="ARBA" id="ARBA00022989"/>
    </source>
</evidence>
<keyword evidence="13" id="KW-1185">Reference proteome</keyword>
<evidence type="ECO:0000256" key="3">
    <source>
        <dbReference type="ARBA" id="ARBA00022448"/>
    </source>
</evidence>
<dbReference type="GO" id="GO:0022857">
    <property type="term" value="F:transmembrane transporter activity"/>
    <property type="evidence" value="ECO:0007669"/>
    <property type="project" value="InterPro"/>
</dbReference>
<dbReference type="CDD" id="cd17502">
    <property type="entry name" value="MFS_Azr1_MDR_like"/>
    <property type="match status" value="1"/>
</dbReference>
<dbReference type="InterPro" id="IPR036259">
    <property type="entry name" value="MFS_trans_sf"/>
</dbReference>
<dbReference type="GO" id="GO:0005886">
    <property type="term" value="C:plasma membrane"/>
    <property type="evidence" value="ECO:0007669"/>
    <property type="project" value="UniProtKB-SubCell"/>
</dbReference>
<protein>
    <submittedName>
        <fullName evidence="12">Efflux pump dotC</fullName>
    </submittedName>
</protein>
<organism evidence="12 13">
    <name type="scientific">Passalora fulva</name>
    <name type="common">Tomato leaf mold</name>
    <name type="synonym">Cladosporium fulvum</name>
    <dbReference type="NCBI Taxonomy" id="5499"/>
    <lineage>
        <taxon>Eukaryota</taxon>
        <taxon>Fungi</taxon>
        <taxon>Dikarya</taxon>
        <taxon>Ascomycota</taxon>
        <taxon>Pezizomycotina</taxon>
        <taxon>Dothideomycetes</taxon>
        <taxon>Dothideomycetidae</taxon>
        <taxon>Mycosphaerellales</taxon>
        <taxon>Mycosphaerellaceae</taxon>
        <taxon>Fulvia</taxon>
    </lineage>
</organism>
<dbReference type="AlphaFoldDB" id="A0A9Q8PEA9"/>
<dbReference type="OrthoDB" id="10021397at2759"/>
<keyword evidence="8" id="KW-0325">Glycoprotein</keyword>
<feature type="domain" description="Major facilitator superfamily (MFS) profile" evidence="11">
    <location>
        <begin position="122"/>
        <end position="475"/>
    </location>
</feature>
<dbReference type="PRINTS" id="PR01036">
    <property type="entry name" value="TCRTETB"/>
</dbReference>
<reference evidence="12" key="2">
    <citation type="journal article" date="2022" name="Microb. Genom.">
        <title>A chromosome-scale genome assembly of the tomato pathogen Cladosporium fulvum reveals a compartmentalized genome architecture and the presence of a dispensable chromosome.</title>
        <authorList>
            <person name="Zaccaron A.Z."/>
            <person name="Chen L.H."/>
            <person name="Samaras A."/>
            <person name="Stergiopoulos I."/>
        </authorList>
    </citation>
    <scope>NUCLEOTIDE SEQUENCE</scope>
    <source>
        <strain evidence="12">Race5_Kim</strain>
    </source>
</reference>
<sequence length="475" mass="51803">MYTVPGRGCKSQRKEAQCNPSSAALLVSQQHRSTSPLHSQHCFQPIAAMVLSRRVSHQSDDDHKDHDEHSPSPSSTRKEEIDDSDQTSIENGTASDETKEEVEEDKKDGKIGGRSKAQVAIIMLALCLAVFLAAIDATIITTALPTISEHFNSSAGYTWIGSAYLLANAASTPIWAKTSDIFGRKPMLLAANIVFIVGSLIAALSKNIAMLIVARVIQGLGAGGLICLVNVVIGDLFPLRVRGGFYGLVGATWAIASSLGPILGGVLTQKASWRWCFWINLPIDGVAFVLLVFFLNLQTPRTPILDGLKAIDWLGTLLVVGATVMFLLGLQEGGVSAPWDSAKVLCLIIFGIFTFALFLTWQWRGAKYPIMPLVSCPLSRNLDSTPRHWHALCRPSSTRSPTAPRFAWYSYMRSHSLRAHTIFHYTSKQCAAPPRSCQECISFQRLSSSVSVLCLRALSSARLDNTSQPFGLDWS</sequence>
<feature type="compositionally biased region" description="Basic and acidic residues" evidence="9">
    <location>
        <begin position="57"/>
        <end position="80"/>
    </location>
</feature>
<dbReference type="Gene3D" id="1.20.1720.10">
    <property type="entry name" value="Multidrug resistance protein D"/>
    <property type="match status" value="1"/>
</dbReference>
<dbReference type="Proteomes" id="UP000756132">
    <property type="component" value="Chromosome 8"/>
</dbReference>
<evidence type="ECO:0000259" key="11">
    <source>
        <dbReference type="PROSITE" id="PS50850"/>
    </source>
</evidence>
<feature type="compositionally biased region" description="Polar residues" evidence="9">
    <location>
        <begin position="86"/>
        <end position="95"/>
    </location>
</feature>
<dbReference type="PANTHER" id="PTHR23501">
    <property type="entry name" value="MAJOR FACILITATOR SUPERFAMILY"/>
    <property type="match status" value="1"/>
</dbReference>
<keyword evidence="7 10" id="KW-0472">Membrane</keyword>
<feature type="transmembrane region" description="Helical" evidence="10">
    <location>
        <begin position="279"/>
        <end position="298"/>
    </location>
</feature>
<proteinExistence type="inferred from homology"/>
<accession>A0A9Q8PEA9</accession>
<dbReference type="SUPFAM" id="SSF103473">
    <property type="entry name" value="MFS general substrate transporter"/>
    <property type="match status" value="1"/>
</dbReference>
<keyword evidence="5 10" id="KW-0812">Transmembrane</keyword>
<dbReference type="PANTHER" id="PTHR23501:SF102">
    <property type="entry name" value="DRUG TRANSPORTER, PUTATIVE (AFU_ORTHOLOGUE AFUA_3G08530)-RELATED"/>
    <property type="match status" value="1"/>
</dbReference>
<feature type="transmembrane region" description="Helical" evidence="10">
    <location>
        <begin position="342"/>
        <end position="361"/>
    </location>
</feature>
<evidence type="ECO:0000313" key="13">
    <source>
        <dbReference type="Proteomes" id="UP000756132"/>
    </source>
</evidence>
<gene>
    <name evidence="12" type="ORF">CLAFUR5_11415</name>
</gene>
<comment type="subcellular location">
    <subcellularLocation>
        <location evidence="1">Cell membrane</location>
        <topology evidence="1">Multi-pass membrane protein</topology>
    </subcellularLocation>
</comment>
<keyword evidence="4" id="KW-1003">Cell membrane</keyword>
<evidence type="ECO:0000256" key="1">
    <source>
        <dbReference type="ARBA" id="ARBA00004651"/>
    </source>
</evidence>
<feature type="transmembrane region" description="Helical" evidence="10">
    <location>
        <begin position="310"/>
        <end position="330"/>
    </location>
</feature>
<feature type="transmembrane region" description="Helical" evidence="10">
    <location>
        <begin position="188"/>
        <end position="205"/>
    </location>
</feature>
<evidence type="ECO:0000256" key="2">
    <source>
        <dbReference type="ARBA" id="ARBA00007520"/>
    </source>
</evidence>
<dbReference type="EMBL" id="CP090170">
    <property type="protein sequence ID" value="UJO20931.1"/>
    <property type="molecule type" value="Genomic_DNA"/>
</dbReference>
<evidence type="ECO:0000256" key="9">
    <source>
        <dbReference type="SAM" id="MobiDB-lite"/>
    </source>
</evidence>
<dbReference type="InterPro" id="IPR020846">
    <property type="entry name" value="MFS_dom"/>
</dbReference>
<evidence type="ECO:0000256" key="7">
    <source>
        <dbReference type="ARBA" id="ARBA00023136"/>
    </source>
</evidence>
<comment type="similarity">
    <text evidence="2">Belongs to the major facilitator superfamily. TCR/Tet family.</text>
</comment>
<dbReference type="FunFam" id="1.20.1720.10:FF:000014">
    <property type="entry name" value="MFS drug transporter, putative"/>
    <property type="match status" value="1"/>
</dbReference>
<dbReference type="RefSeq" id="XP_047765297.1">
    <property type="nucleotide sequence ID" value="XM_047910563.1"/>
</dbReference>
<feature type="transmembrane region" description="Helical" evidence="10">
    <location>
        <begin position="211"/>
        <end position="233"/>
    </location>
</feature>
<evidence type="ECO:0000256" key="4">
    <source>
        <dbReference type="ARBA" id="ARBA00022475"/>
    </source>
</evidence>
<keyword evidence="3" id="KW-0813">Transport</keyword>
<reference evidence="12" key="1">
    <citation type="submission" date="2021-12" db="EMBL/GenBank/DDBJ databases">
        <authorList>
            <person name="Zaccaron A."/>
            <person name="Stergiopoulos I."/>
        </authorList>
    </citation>
    <scope>NUCLEOTIDE SEQUENCE</scope>
    <source>
        <strain evidence="12">Race5_Kim</strain>
    </source>
</reference>
<dbReference type="Pfam" id="PF07690">
    <property type="entry name" value="MFS_1"/>
    <property type="match status" value="1"/>
</dbReference>
<feature type="region of interest" description="Disordered" evidence="9">
    <location>
        <begin position="53"/>
        <end position="110"/>
    </location>
</feature>